<comment type="similarity">
    <text evidence="1">Belongs to the leucine-binding protein family.</text>
</comment>
<evidence type="ECO:0000313" key="7">
    <source>
        <dbReference type="Proteomes" id="UP000503640"/>
    </source>
</evidence>
<gene>
    <name evidence="6" type="ORF">AMYX_12230</name>
</gene>
<dbReference type="PANTHER" id="PTHR30483:SF6">
    <property type="entry name" value="PERIPLASMIC BINDING PROTEIN OF ABC TRANSPORTER FOR NATURAL AMINO ACIDS"/>
    <property type="match status" value="1"/>
</dbReference>
<proteinExistence type="inferred from homology"/>
<sequence>MCAHGACGPTRAYLALLAAPPGTRDTAAPPVGPPTEVHTMIALHACLALLASAADPAAVKLGGIYPLTGSYAATGVAMRNGAHLAADEINAAGGVLGKKLVVVDADDASKPEQGAQAVKDLLDKEGAVALIGPANTGVAAAVAKAANDRRVPIVVSNAVGNKVNELFQEAPPNYVFRLAASEALQAQMMVTEACAARGRRKPAILHDETAHGNGGRAKLEALLKERQLAPVYQGGVKAGEQEATAQVQAARAAGADVILLFALAREGAAVTRGLEKLGWKAEVIGTSSLSSSDFTKAAGPFGEGTSLPQTVIEAGATQPVQVKFFESYRKTYATAAVEPAPGAAQSYDAVHLLARALKQAGTTAPDKVKAALENLKDTYDGATAEYFQPWSADDHEAVTPAAVVWGVLHDGKVAPAPSR</sequence>
<dbReference type="PANTHER" id="PTHR30483">
    <property type="entry name" value="LEUCINE-SPECIFIC-BINDING PROTEIN"/>
    <property type="match status" value="1"/>
</dbReference>
<evidence type="ECO:0000313" key="6">
    <source>
        <dbReference type="EMBL" id="GEJ56482.1"/>
    </source>
</evidence>
<dbReference type="InterPro" id="IPR028081">
    <property type="entry name" value="Leu-bd"/>
</dbReference>
<organism evidence="6 7">
    <name type="scientific">Anaeromyxobacter diazotrophicus</name>
    <dbReference type="NCBI Taxonomy" id="2590199"/>
    <lineage>
        <taxon>Bacteria</taxon>
        <taxon>Pseudomonadati</taxon>
        <taxon>Myxococcota</taxon>
        <taxon>Myxococcia</taxon>
        <taxon>Myxococcales</taxon>
        <taxon>Cystobacterineae</taxon>
        <taxon>Anaeromyxobacteraceae</taxon>
        <taxon>Anaeromyxobacter</taxon>
    </lineage>
</organism>
<feature type="domain" description="Leucine-binding protein" evidence="5">
    <location>
        <begin position="59"/>
        <end position="404"/>
    </location>
</feature>
<keyword evidence="3" id="KW-0732">Signal</keyword>
<keyword evidence="4" id="KW-0029">Amino-acid transport</keyword>
<keyword evidence="7" id="KW-1185">Reference proteome</keyword>
<dbReference type="InterPro" id="IPR028082">
    <property type="entry name" value="Peripla_BP_I"/>
</dbReference>
<evidence type="ECO:0000259" key="5">
    <source>
        <dbReference type="Pfam" id="PF13458"/>
    </source>
</evidence>
<dbReference type="GO" id="GO:0006865">
    <property type="term" value="P:amino acid transport"/>
    <property type="evidence" value="ECO:0007669"/>
    <property type="project" value="UniProtKB-KW"/>
</dbReference>
<name>A0A7I9VJ92_9BACT</name>
<dbReference type="Proteomes" id="UP000503640">
    <property type="component" value="Unassembled WGS sequence"/>
</dbReference>
<protein>
    <submittedName>
        <fullName evidence="6">Ethanolamine utilization protein EutJ</fullName>
    </submittedName>
</protein>
<evidence type="ECO:0000256" key="3">
    <source>
        <dbReference type="ARBA" id="ARBA00022729"/>
    </source>
</evidence>
<evidence type="ECO:0000256" key="4">
    <source>
        <dbReference type="ARBA" id="ARBA00022970"/>
    </source>
</evidence>
<dbReference type="Pfam" id="PF13458">
    <property type="entry name" value="Peripla_BP_6"/>
    <property type="match status" value="1"/>
</dbReference>
<keyword evidence="2" id="KW-0813">Transport</keyword>
<accession>A0A7I9VJ92</accession>
<dbReference type="AlphaFoldDB" id="A0A7I9VJ92"/>
<dbReference type="EMBL" id="BJTG01000003">
    <property type="protein sequence ID" value="GEJ56482.1"/>
    <property type="molecule type" value="Genomic_DNA"/>
</dbReference>
<dbReference type="InterPro" id="IPR051010">
    <property type="entry name" value="BCAA_transport"/>
</dbReference>
<dbReference type="PRINTS" id="PR00337">
    <property type="entry name" value="LEUILEVALBP"/>
</dbReference>
<dbReference type="InterPro" id="IPR000709">
    <property type="entry name" value="Leu_Ile_Val-bd"/>
</dbReference>
<evidence type="ECO:0000256" key="1">
    <source>
        <dbReference type="ARBA" id="ARBA00010062"/>
    </source>
</evidence>
<evidence type="ECO:0000256" key="2">
    <source>
        <dbReference type="ARBA" id="ARBA00022448"/>
    </source>
</evidence>
<comment type="caution">
    <text evidence="6">The sequence shown here is derived from an EMBL/GenBank/DDBJ whole genome shotgun (WGS) entry which is preliminary data.</text>
</comment>
<dbReference type="Gene3D" id="3.40.50.2300">
    <property type="match status" value="2"/>
</dbReference>
<reference evidence="7" key="1">
    <citation type="journal article" date="2020" name="Appl. Environ. Microbiol.">
        <title>Diazotrophic Anaeromyxobacter Isolates from Soils.</title>
        <authorList>
            <person name="Masuda Y."/>
            <person name="Yamanaka H."/>
            <person name="Xu Z.X."/>
            <person name="Shiratori Y."/>
            <person name="Aono T."/>
            <person name="Amachi S."/>
            <person name="Senoo K."/>
            <person name="Itoh H."/>
        </authorList>
    </citation>
    <scope>NUCLEOTIDE SEQUENCE [LARGE SCALE GENOMIC DNA]</scope>
    <source>
        <strain evidence="7">R267</strain>
    </source>
</reference>
<dbReference type="SUPFAM" id="SSF53822">
    <property type="entry name" value="Periplasmic binding protein-like I"/>
    <property type="match status" value="1"/>
</dbReference>